<protein>
    <submittedName>
        <fullName evidence="1">Uncharacterized protein</fullName>
    </submittedName>
</protein>
<comment type="caution">
    <text evidence="1">The sequence shown here is derived from an EMBL/GenBank/DDBJ whole genome shotgun (WGS) entry which is preliminary data.</text>
</comment>
<gene>
    <name evidence="1" type="ORF">BpHYR1_002683</name>
</gene>
<dbReference type="AlphaFoldDB" id="A0A3M7PME7"/>
<dbReference type="EMBL" id="REGN01009837">
    <property type="protein sequence ID" value="RNA00296.1"/>
    <property type="molecule type" value="Genomic_DNA"/>
</dbReference>
<sequence length="71" mass="8646">MTIFLESLYFDVCEFLKIPRVRSNKFPFLVELSQINDRLYFNDDKTITLIIFMVLETNWQFLMDSYFLMTS</sequence>
<keyword evidence="2" id="KW-1185">Reference proteome</keyword>
<organism evidence="1 2">
    <name type="scientific">Brachionus plicatilis</name>
    <name type="common">Marine rotifer</name>
    <name type="synonym">Brachionus muelleri</name>
    <dbReference type="NCBI Taxonomy" id="10195"/>
    <lineage>
        <taxon>Eukaryota</taxon>
        <taxon>Metazoa</taxon>
        <taxon>Spiralia</taxon>
        <taxon>Gnathifera</taxon>
        <taxon>Rotifera</taxon>
        <taxon>Eurotatoria</taxon>
        <taxon>Monogononta</taxon>
        <taxon>Pseudotrocha</taxon>
        <taxon>Ploima</taxon>
        <taxon>Brachionidae</taxon>
        <taxon>Brachionus</taxon>
    </lineage>
</organism>
<evidence type="ECO:0000313" key="2">
    <source>
        <dbReference type="Proteomes" id="UP000276133"/>
    </source>
</evidence>
<reference evidence="1 2" key="1">
    <citation type="journal article" date="2018" name="Sci. Rep.">
        <title>Genomic signatures of local adaptation to the degree of environmental predictability in rotifers.</title>
        <authorList>
            <person name="Franch-Gras L."/>
            <person name="Hahn C."/>
            <person name="Garcia-Roger E.M."/>
            <person name="Carmona M.J."/>
            <person name="Serra M."/>
            <person name="Gomez A."/>
        </authorList>
    </citation>
    <scope>NUCLEOTIDE SEQUENCE [LARGE SCALE GENOMIC DNA]</scope>
    <source>
        <strain evidence="1">HYR1</strain>
    </source>
</reference>
<name>A0A3M7PME7_BRAPC</name>
<dbReference type="Proteomes" id="UP000276133">
    <property type="component" value="Unassembled WGS sequence"/>
</dbReference>
<evidence type="ECO:0000313" key="1">
    <source>
        <dbReference type="EMBL" id="RNA00296.1"/>
    </source>
</evidence>
<proteinExistence type="predicted"/>
<accession>A0A3M7PME7</accession>